<dbReference type="EMBL" id="JACGWN010000005">
    <property type="protein sequence ID" value="KAL0448481.1"/>
    <property type="molecule type" value="Genomic_DNA"/>
</dbReference>
<gene>
    <name evidence="1" type="ORF">Slati_1404500</name>
</gene>
<dbReference type="AlphaFoldDB" id="A0AAW2X8L5"/>
<name>A0AAW2X8L5_9LAMI</name>
<reference evidence="1" key="1">
    <citation type="submission" date="2020-06" db="EMBL/GenBank/DDBJ databases">
        <authorList>
            <person name="Li T."/>
            <person name="Hu X."/>
            <person name="Zhang T."/>
            <person name="Song X."/>
            <person name="Zhang H."/>
            <person name="Dai N."/>
            <person name="Sheng W."/>
            <person name="Hou X."/>
            <person name="Wei L."/>
        </authorList>
    </citation>
    <scope>NUCLEOTIDE SEQUENCE</scope>
    <source>
        <strain evidence="1">KEN1</strain>
        <tissue evidence="1">Leaf</tissue>
    </source>
</reference>
<comment type="caution">
    <text evidence="1">The sequence shown here is derived from an EMBL/GenBank/DDBJ whole genome shotgun (WGS) entry which is preliminary data.</text>
</comment>
<organism evidence="1">
    <name type="scientific">Sesamum latifolium</name>
    <dbReference type="NCBI Taxonomy" id="2727402"/>
    <lineage>
        <taxon>Eukaryota</taxon>
        <taxon>Viridiplantae</taxon>
        <taxon>Streptophyta</taxon>
        <taxon>Embryophyta</taxon>
        <taxon>Tracheophyta</taxon>
        <taxon>Spermatophyta</taxon>
        <taxon>Magnoliopsida</taxon>
        <taxon>eudicotyledons</taxon>
        <taxon>Gunneridae</taxon>
        <taxon>Pentapetalae</taxon>
        <taxon>asterids</taxon>
        <taxon>lamiids</taxon>
        <taxon>Lamiales</taxon>
        <taxon>Pedaliaceae</taxon>
        <taxon>Sesamum</taxon>
    </lineage>
</organism>
<accession>A0AAW2X8L5</accession>
<proteinExistence type="predicted"/>
<evidence type="ECO:0000313" key="1">
    <source>
        <dbReference type="EMBL" id="KAL0448481.1"/>
    </source>
</evidence>
<protein>
    <submittedName>
        <fullName evidence="1">Uncharacterized protein</fullName>
    </submittedName>
</protein>
<reference evidence="1" key="2">
    <citation type="journal article" date="2024" name="Plant">
        <title>Genomic evolution and insights into agronomic trait innovations of Sesamum species.</title>
        <authorList>
            <person name="Miao H."/>
            <person name="Wang L."/>
            <person name="Qu L."/>
            <person name="Liu H."/>
            <person name="Sun Y."/>
            <person name="Le M."/>
            <person name="Wang Q."/>
            <person name="Wei S."/>
            <person name="Zheng Y."/>
            <person name="Lin W."/>
            <person name="Duan Y."/>
            <person name="Cao H."/>
            <person name="Xiong S."/>
            <person name="Wang X."/>
            <person name="Wei L."/>
            <person name="Li C."/>
            <person name="Ma Q."/>
            <person name="Ju M."/>
            <person name="Zhao R."/>
            <person name="Li G."/>
            <person name="Mu C."/>
            <person name="Tian Q."/>
            <person name="Mei H."/>
            <person name="Zhang T."/>
            <person name="Gao T."/>
            <person name="Zhang H."/>
        </authorList>
    </citation>
    <scope>NUCLEOTIDE SEQUENCE</scope>
    <source>
        <strain evidence="1">KEN1</strain>
    </source>
</reference>
<sequence>MLVADLMDPVGGKWNSRKIQELFWLVDSDIILSIPLSRTGEEDIWVWHYSKNGIFSVRSAYHLACDLDDRRAQLPWFDGSIEVEEIMASFGP</sequence>